<dbReference type="Proteomes" id="UP000790709">
    <property type="component" value="Unassembled WGS sequence"/>
</dbReference>
<protein>
    <submittedName>
        <fullName evidence="1">Uncharacterized protein</fullName>
    </submittedName>
</protein>
<keyword evidence="2" id="KW-1185">Reference proteome</keyword>
<accession>A0ACB8BZR3</accession>
<name>A0ACB8BZR3_9AGAM</name>
<sequence length="472" mass="53274">MTLVRIQGVILDHPEGQRTARDINEAIANSYLLEKIGTCPTRSRDGREYTASRFELRDDDEDSEDSIEGSSISSNSTESREKIPDLNEEKVFQLAEIVKQHAHVIASGSISTPFKLHITRNGCEYDDAIQPTQEKASQSLQELLKNWYEHAAVSGFGDMRLHDTVMDENVRQARELTASEFSVEPALLHLVENLWNVHFFPDHSIRAEPYKIHIYGPGGHFAPHRDTPKKDLVGTFLLGLGDTTLSWDGKLVVDGKKHRASPGNWCAFYPDVPHSVQRLQGADAYRATIAFKIFRTSAPLNQMTQTYSQVHAAVCDIISTMETPFGLLLERKYCMGTTELSGMDALLIASARARPDVRVHLLPVITRYTAEWCDVTAEDPFTNKFDAEVFPFTDADVDYLLGRGDRVSRTWIQRVGELRFYSTDFDKCAITLESEEIETVNYVGNEAEAWREDSIYLSYAMLILPADLNIDE</sequence>
<reference evidence="1" key="1">
    <citation type="journal article" date="2021" name="New Phytol.">
        <title>Evolutionary innovations through gain and loss of genes in the ectomycorrhizal Boletales.</title>
        <authorList>
            <person name="Wu G."/>
            <person name="Miyauchi S."/>
            <person name="Morin E."/>
            <person name="Kuo A."/>
            <person name="Drula E."/>
            <person name="Varga T."/>
            <person name="Kohler A."/>
            <person name="Feng B."/>
            <person name="Cao Y."/>
            <person name="Lipzen A."/>
            <person name="Daum C."/>
            <person name="Hundley H."/>
            <person name="Pangilinan J."/>
            <person name="Johnson J."/>
            <person name="Barry K."/>
            <person name="LaButti K."/>
            <person name="Ng V."/>
            <person name="Ahrendt S."/>
            <person name="Min B."/>
            <person name="Choi I.G."/>
            <person name="Park H."/>
            <person name="Plett J.M."/>
            <person name="Magnuson J."/>
            <person name="Spatafora J.W."/>
            <person name="Nagy L.G."/>
            <person name="Henrissat B."/>
            <person name="Grigoriev I.V."/>
            <person name="Yang Z.L."/>
            <person name="Xu J."/>
            <person name="Martin F.M."/>
        </authorList>
    </citation>
    <scope>NUCLEOTIDE SEQUENCE</scope>
    <source>
        <strain evidence="1">KUC20120723A-06</strain>
    </source>
</reference>
<evidence type="ECO:0000313" key="1">
    <source>
        <dbReference type="EMBL" id="KAH7931214.1"/>
    </source>
</evidence>
<organism evidence="1 2">
    <name type="scientific">Leucogyrophana mollusca</name>
    <dbReference type="NCBI Taxonomy" id="85980"/>
    <lineage>
        <taxon>Eukaryota</taxon>
        <taxon>Fungi</taxon>
        <taxon>Dikarya</taxon>
        <taxon>Basidiomycota</taxon>
        <taxon>Agaricomycotina</taxon>
        <taxon>Agaricomycetes</taxon>
        <taxon>Agaricomycetidae</taxon>
        <taxon>Boletales</taxon>
        <taxon>Boletales incertae sedis</taxon>
        <taxon>Leucogyrophana</taxon>
    </lineage>
</organism>
<dbReference type="EMBL" id="MU266327">
    <property type="protein sequence ID" value="KAH7931214.1"/>
    <property type="molecule type" value="Genomic_DNA"/>
</dbReference>
<evidence type="ECO:0000313" key="2">
    <source>
        <dbReference type="Proteomes" id="UP000790709"/>
    </source>
</evidence>
<gene>
    <name evidence="1" type="ORF">BV22DRAFT_998682</name>
</gene>
<proteinExistence type="predicted"/>
<comment type="caution">
    <text evidence="1">The sequence shown here is derived from an EMBL/GenBank/DDBJ whole genome shotgun (WGS) entry which is preliminary data.</text>
</comment>